<evidence type="ECO:0000313" key="10">
    <source>
        <dbReference type="RefSeq" id="XP_002741172.1"/>
    </source>
</evidence>
<evidence type="ECO:0000256" key="3">
    <source>
        <dbReference type="ARBA" id="ARBA00022989"/>
    </source>
</evidence>
<evidence type="ECO:0000313" key="9">
    <source>
        <dbReference type="Proteomes" id="UP000694865"/>
    </source>
</evidence>
<dbReference type="InterPro" id="IPR026910">
    <property type="entry name" value="Shisa"/>
</dbReference>
<keyword evidence="2 6" id="KW-0812">Transmembrane</keyword>
<evidence type="ECO:0000256" key="5">
    <source>
        <dbReference type="SAM" id="MobiDB-lite"/>
    </source>
</evidence>
<feature type="signal peptide" evidence="7">
    <location>
        <begin position="1"/>
        <end position="24"/>
    </location>
</feature>
<proteinExistence type="predicted"/>
<name>A0ABM0H003_SACKO</name>
<protein>
    <submittedName>
        <fullName evidence="10">Membrane protein FAM159A-like isoform X1</fullName>
    </submittedName>
    <submittedName>
        <fullName evidence="11">Membrane protein FAM159A-like isoform X2</fullName>
    </submittedName>
</protein>
<evidence type="ECO:0000256" key="1">
    <source>
        <dbReference type="ARBA" id="ARBA00004370"/>
    </source>
</evidence>
<evidence type="ECO:0000313" key="11">
    <source>
        <dbReference type="RefSeq" id="XP_002741173.1"/>
    </source>
</evidence>
<keyword evidence="7" id="KW-0732">Signal</keyword>
<keyword evidence="4 6" id="KW-0472">Membrane</keyword>
<feature type="transmembrane region" description="Helical" evidence="6">
    <location>
        <begin position="87"/>
        <end position="120"/>
    </location>
</feature>
<feature type="compositionally biased region" description="Pro residues" evidence="5">
    <location>
        <begin position="163"/>
        <end position="178"/>
    </location>
</feature>
<evidence type="ECO:0000256" key="6">
    <source>
        <dbReference type="SAM" id="Phobius"/>
    </source>
</evidence>
<evidence type="ECO:0000259" key="8">
    <source>
        <dbReference type="Pfam" id="PF13908"/>
    </source>
</evidence>
<dbReference type="Pfam" id="PF13908">
    <property type="entry name" value="Shisa_N"/>
    <property type="match status" value="1"/>
</dbReference>
<dbReference type="GeneID" id="100374598"/>
<dbReference type="PANTHER" id="PTHR31395">
    <property type="entry name" value="SHISA"/>
    <property type="match status" value="1"/>
</dbReference>
<organism evidence="9 11">
    <name type="scientific">Saccoglossus kowalevskii</name>
    <name type="common">Acorn worm</name>
    <dbReference type="NCBI Taxonomy" id="10224"/>
    <lineage>
        <taxon>Eukaryota</taxon>
        <taxon>Metazoa</taxon>
        <taxon>Hemichordata</taxon>
        <taxon>Enteropneusta</taxon>
        <taxon>Harrimaniidae</taxon>
        <taxon>Saccoglossus</taxon>
    </lineage>
</organism>
<keyword evidence="3 6" id="KW-1133">Transmembrane helix</keyword>
<sequence length="178" mass="18999">MDNKTNVAFRLSILLIMVVLGVNSDDCSSYYDSNGDYVYSFSCPQSNDGYSEIYCCGTSSYKYCCDYSTWLSFDYESDWAGDFDDAVGLGISIILGIVFGIIGLIVLIILCIVACVCCCAQAGQSSSKTTVVHAPNQVSPASPVVVSQSSAQAQQAVPQAYSNPPPNYAGQIPPPAVY</sequence>
<evidence type="ECO:0000256" key="2">
    <source>
        <dbReference type="ARBA" id="ARBA00022692"/>
    </source>
</evidence>
<dbReference type="PANTHER" id="PTHR31395:SF23">
    <property type="entry name" value="GEO05642P1"/>
    <property type="match status" value="1"/>
</dbReference>
<keyword evidence="9" id="KW-1185">Reference proteome</keyword>
<feature type="domain" description="Shisa N-terminal" evidence="8">
    <location>
        <begin position="25"/>
        <end position="67"/>
    </location>
</feature>
<feature type="region of interest" description="Disordered" evidence="5">
    <location>
        <begin position="159"/>
        <end position="178"/>
    </location>
</feature>
<dbReference type="Proteomes" id="UP000694865">
    <property type="component" value="Unplaced"/>
</dbReference>
<dbReference type="RefSeq" id="XP_002741173.1">
    <property type="nucleotide sequence ID" value="XM_002741127.2"/>
</dbReference>
<evidence type="ECO:0000256" key="4">
    <source>
        <dbReference type="ARBA" id="ARBA00023136"/>
    </source>
</evidence>
<feature type="chain" id="PRO_5045020996" evidence="7">
    <location>
        <begin position="25"/>
        <end position="178"/>
    </location>
</feature>
<dbReference type="InterPro" id="IPR053891">
    <property type="entry name" value="Shisa_N"/>
</dbReference>
<comment type="subcellular location">
    <subcellularLocation>
        <location evidence="1">Membrane</location>
    </subcellularLocation>
</comment>
<dbReference type="RefSeq" id="XP_002741172.1">
    <property type="nucleotide sequence ID" value="XM_002741126.2"/>
</dbReference>
<evidence type="ECO:0000256" key="7">
    <source>
        <dbReference type="SAM" id="SignalP"/>
    </source>
</evidence>
<accession>A0ABM0H003</accession>
<gene>
    <name evidence="10 11" type="primary">LOC100374598</name>
</gene>
<reference evidence="10 11" key="1">
    <citation type="submission" date="2025-05" db="UniProtKB">
        <authorList>
            <consortium name="RefSeq"/>
        </authorList>
    </citation>
    <scope>IDENTIFICATION</scope>
    <source>
        <tissue evidence="10 11">Testes</tissue>
    </source>
</reference>